<dbReference type="PANTHER" id="PTHR30387">
    <property type="entry name" value="MANNONATE DEHYDRATASE"/>
    <property type="match status" value="1"/>
</dbReference>
<comment type="similarity">
    <text evidence="4 9">Belongs to the mannonate dehydratase family.</text>
</comment>
<protein>
    <recommendedName>
        <fullName evidence="5 9">Mannonate dehydratase</fullName>
        <ecNumber evidence="5 9">4.2.1.8</ecNumber>
    </recommendedName>
    <alternativeName>
        <fullName evidence="9">D-mannonate hydro-lyase</fullName>
    </alternativeName>
</protein>
<dbReference type="UniPathway" id="UPA00246"/>
<evidence type="ECO:0000256" key="6">
    <source>
        <dbReference type="ARBA" id="ARBA00023004"/>
    </source>
</evidence>
<dbReference type="InterPro" id="IPR004628">
    <property type="entry name" value="Man_deHydtase"/>
</dbReference>
<evidence type="ECO:0000256" key="8">
    <source>
        <dbReference type="ARBA" id="ARBA00023239"/>
    </source>
</evidence>
<dbReference type="PANTHER" id="PTHR30387:SF2">
    <property type="entry name" value="MANNONATE DEHYDRATASE"/>
    <property type="match status" value="1"/>
</dbReference>
<dbReference type="NCBIfam" id="TIGR00695">
    <property type="entry name" value="uxuA"/>
    <property type="match status" value="1"/>
</dbReference>
<comment type="function">
    <text evidence="2 9">Catalyzes the dehydration of D-mannonate.</text>
</comment>
<organism evidence="10 11">
    <name type="scientific">Fodinibius roseus</name>
    <dbReference type="NCBI Taxonomy" id="1194090"/>
    <lineage>
        <taxon>Bacteria</taxon>
        <taxon>Pseudomonadati</taxon>
        <taxon>Balneolota</taxon>
        <taxon>Balneolia</taxon>
        <taxon>Balneolales</taxon>
        <taxon>Balneolaceae</taxon>
        <taxon>Fodinibius</taxon>
    </lineage>
</organism>
<evidence type="ECO:0000256" key="4">
    <source>
        <dbReference type="ARBA" id="ARBA00007389"/>
    </source>
</evidence>
<dbReference type="Gene3D" id="3.20.20.150">
    <property type="entry name" value="Divalent-metal-dependent TIM barrel enzymes"/>
    <property type="match status" value="1"/>
</dbReference>
<proteinExistence type="inferred from homology"/>
<dbReference type="Pfam" id="PF03786">
    <property type="entry name" value="UxuA"/>
    <property type="match status" value="1"/>
</dbReference>
<reference evidence="10 11" key="1">
    <citation type="submission" date="2016-11" db="EMBL/GenBank/DDBJ databases">
        <authorList>
            <person name="Jaros S."/>
            <person name="Januszkiewicz K."/>
            <person name="Wedrychowicz H."/>
        </authorList>
    </citation>
    <scope>NUCLEOTIDE SEQUENCE [LARGE SCALE GENOMIC DNA]</scope>
    <source>
        <strain evidence="10 11">DSM 21986</strain>
    </source>
</reference>
<evidence type="ECO:0000256" key="1">
    <source>
        <dbReference type="ARBA" id="ARBA00001794"/>
    </source>
</evidence>
<dbReference type="PIRSF" id="PIRSF016049">
    <property type="entry name" value="Man_dehyd"/>
    <property type="match status" value="1"/>
</dbReference>
<comment type="cofactor">
    <cofactor evidence="9">
        <name>Fe(2+)</name>
        <dbReference type="ChEBI" id="CHEBI:29033"/>
    </cofactor>
    <cofactor evidence="9">
        <name>Mn(2+)</name>
        <dbReference type="ChEBI" id="CHEBI:29035"/>
    </cofactor>
</comment>
<dbReference type="GO" id="GO:0030145">
    <property type="term" value="F:manganese ion binding"/>
    <property type="evidence" value="ECO:0007669"/>
    <property type="project" value="TreeGrafter"/>
</dbReference>
<dbReference type="GO" id="GO:0008198">
    <property type="term" value="F:ferrous iron binding"/>
    <property type="evidence" value="ECO:0007669"/>
    <property type="project" value="TreeGrafter"/>
</dbReference>
<dbReference type="HAMAP" id="MF_00106">
    <property type="entry name" value="UxuA"/>
    <property type="match status" value="1"/>
</dbReference>
<sequence length="395" mass="44873">MNFEQTWRWFGSYDTIPLTDIKQTGATGIVTALHHIPHGEVWPVDEIKKRKQLIEDSGLRWSVVESIPVHEDIKKQTGDYQAYIENYKQSIRNLSECGIDTVCYNFMPLTDWTRTTINQPLDDGSTALRFDATAFAAFELFILQREGAEETYSPDRQDKARAYYEALSEDEAEALTETILLGLPGDEEMTLEKFRGLLDEYQGIDDQQLRSHLYHFLEEIIPVAEENGVRMAIHPDDPPFSLFGLPRIVSTEADARQLLEAAASPYNGLTFCTGSYGAHPGNDLPGMVDRLGDRINFVHLRSVKRDEDGSFQEARHLEGDADMYHVMRALIKEQHRRKSAGRQDLSMPMRPDHGHRLLDDLQRESYPGYSGLGRLRGLAELRGLEMGIRKSLGEG</sequence>
<evidence type="ECO:0000256" key="9">
    <source>
        <dbReference type="HAMAP-Rule" id="MF_00106"/>
    </source>
</evidence>
<comment type="pathway">
    <text evidence="3 9">Carbohydrate metabolism; pentose and glucuronate interconversion.</text>
</comment>
<dbReference type="EMBL" id="FQUS01000016">
    <property type="protein sequence ID" value="SHF99608.1"/>
    <property type="molecule type" value="Genomic_DNA"/>
</dbReference>
<evidence type="ECO:0000256" key="7">
    <source>
        <dbReference type="ARBA" id="ARBA00023211"/>
    </source>
</evidence>
<dbReference type="AlphaFoldDB" id="A0A1M5G7E6"/>
<gene>
    <name evidence="9" type="primary">uxuA</name>
    <name evidence="10" type="ORF">SAMN05443144_116108</name>
</gene>
<name>A0A1M5G7E6_9BACT</name>
<keyword evidence="8 9" id="KW-0456">Lyase</keyword>
<accession>A0A1M5G7E6</accession>
<dbReference type="STRING" id="1194090.SAMN05443144_116108"/>
<evidence type="ECO:0000313" key="10">
    <source>
        <dbReference type="EMBL" id="SHF99608.1"/>
    </source>
</evidence>
<keyword evidence="11" id="KW-1185">Reference proteome</keyword>
<keyword evidence="6 9" id="KW-0408">Iron</keyword>
<dbReference type="EC" id="4.2.1.8" evidence="5 9"/>
<keyword evidence="7 9" id="KW-0464">Manganese</keyword>
<dbReference type="GO" id="GO:0042840">
    <property type="term" value="P:D-glucuronate catabolic process"/>
    <property type="evidence" value="ECO:0007669"/>
    <property type="project" value="TreeGrafter"/>
</dbReference>
<dbReference type="SUPFAM" id="SSF51658">
    <property type="entry name" value="Xylose isomerase-like"/>
    <property type="match status" value="1"/>
</dbReference>
<evidence type="ECO:0000313" key="11">
    <source>
        <dbReference type="Proteomes" id="UP000184041"/>
    </source>
</evidence>
<dbReference type="RefSeq" id="WP_073066081.1">
    <property type="nucleotide sequence ID" value="NZ_FQUS01000016.1"/>
</dbReference>
<comment type="catalytic activity">
    <reaction evidence="1 9">
        <text>D-mannonate = 2-dehydro-3-deoxy-D-gluconate + H2O</text>
        <dbReference type="Rhea" id="RHEA:20097"/>
        <dbReference type="ChEBI" id="CHEBI:15377"/>
        <dbReference type="ChEBI" id="CHEBI:17767"/>
        <dbReference type="ChEBI" id="CHEBI:57990"/>
        <dbReference type="EC" id="4.2.1.8"/>
    </reaction>
</comment>
<dbReference type="Proteomes" id="UP000184041">
    <property type="component" value="Unassembled WGS sequence"/>
</dbReference>
<evidence type="ECO:0000256" key="5">
    <source>
        <dbReference type="ARBA" id="ARBA00012927"/>
    </source>
</evidence>
<dbReference type="NCBIfam" id="NF003027">
    <property type="entry name" value="PRK03906.1"/>
    <property type="match status" value="1"/>
</dbReference>
<dbReference type="OrthoDB" id="9780250at2"/>
<evidence type="ECO:0000256" key="3">
    <source>
        <dbReference type="ARBA" id="ARBA00004892"/>
    </source>
</evidence>
<evidence type="ECO:0000256" key="2">
    <source>
        <dbReference type="ARBA" id="ARBA00002713"/>
    </source>
</evidence>
<dbReference type="InterPro" id="IPR036237">
    <property type="entry name" value="Xyl_isomerase-like_sf"/>
</dbReference>
<dbReference type="GO" id="GO:0008927">
    <property type="term" value="F:mannonate dehydratase activity"/>
    <property type="evidence" value="ECO:0007669"/>
    <property type="project" value="UniProtKB-UniRule"/>
</dbReference>